<dbReference type="EMBL" id="CM045866">
    <property type="protein sequence ID" value="KAI7961290.1"/>
    <property type="molecule type" value="Genomic_DNA"/>
</dbReference>
<sequence length="393" mass="44067">MSLVQSRETKSLIDSLGGGLATNTPRSARAARKNHQTASITPAKQRSSDSSLSDLSDTTSTTTTTITLPPSSLPATPVKNTSVTHKNSLRKTIIKRSHSSSYGLLRTHNHNHKSNFSAAINTRRLTDIQKKQIQETKVQLLEDLSKEEELINDNIHPLLNSLSRNLDLAKQIKLNQSRFKFVKASQNLSNSNFEKLQRIYQSCNDKKIRIQSDLIDEYQKKINRAPFEFLISNDTTNLQAIFHLTPTPRPTYQISATDQETTNQEGKPEPNGIHNHNHHHANTPTILPSKSVSLDPVEHQESLELDCIHGLHRHRIRNHAIWELDRSDIDNDLAILTNHNLNSKSKSNSQSNSKSQSNLVPASSVFVDQAHSGLPYPKLHSHSHPLSKPPMNT</sequence>
<gene>
    <name evidence="1" type="ORF">MJO28_001779</name>
</gene>
<proteinExistence type="predicted"/>
<reference evidence="2" key="2">
    <citation type="journal article" date="2018" name="Mol. Plant Microbe Interact.">
        <title>Genome sequence resources for the wheat stripe rust pathogen (Puccinia striiformis f. sp. tritici) and the barley stripe rust pathogen (Puccinia striiformis f. sp. hordei).</title>
        <authorList>
            <person name="Xia C."/>
            <person name="Wang M."/>
            <person name="Yin C."/>
            <person name="Cornejo O.E."/>
            <person name="Hulbert S.H."/>
            <person name="Chen X."/>
        </authorList>
    </citation>
    <scope>NUCLEOTIDE SEQUENCE [LARGE SCALE GENOMIC DNA]</scope>
    <source>
        <strain evidence="2">93-210</strain>
    </source>
</reference>
<reference evidence="2" key="1">
    <citation type="journal article" date="2018" name="BMC Genomics">
        <title>Genomic insights into host adaptation between the wheat stripe rust pathogen (Puccinia striiformis f. sp. tritici) and the barley stripe rust pathogen (Puccinia striiformis f. sp. hordei).</title>
        <authorList>
            <person name="Xia C."/>
            <person name="Wang M."/>
            <person name="Yin C."/>
            <person name="Cornejo O.E."/>
            <person name="Hulbert S.H."/>
            <person name="Chen X."/>
        </authorList>
    </citation>
    <scope>NUCLEOTIDE SEQUENCE [LARGE SCALE GENOMIC DNA]</scope>
    <source>
        <strain evidence="2">93-210</strain>
    </source>
</reference>
<name>A0ACC0EUI3_9BASI</name>
<comment type="caution">
    <text evidence="1">The sequence shown here is derived from an EMBL/GenBank/DDBJ whole genome shotgun (WGS) entry which is preliminary data.</text>
</comment>
<evidence type="ECO:0000313" key="2">
    <source>
        <dbReference type="Proteomes" id="UP001060170"/>
    </source>
</evidence>
<protein>
    <submittedName>
        <fullName evidence="1">Uncharacterized protein</fullName>
    </submittedName>
</protein>
<reference evidence="1 2" key="3">
    <citation type="journal article" date="2022" name="Microbiol. Spectr.">
        <title>Folding features and dynamics of 3D genome architecture in plant fungal pathogens.</title>
        <authorList>
            <person name="Xia C."/>
        </authorList>
    </citation>
    <scope>NUCLEOTIDE SEQUENCE [LARGE SCALE GENOMIC DNA]</scope>
    <source>
        <strain evidence="1 2">93-210</strain>
    </source>
</reference>
<keyword evidence="2" id="KW-1185">Reference proteome</keyword>
<evidence type="ECO:0000313" key="1">
    <source>
        <dbReference type="EMBL" id="KAI7961290.1"/>
    </source>
</evidence>
<accession>A0ACC0EUI3</accession>
<organism evidence="1 2">
    <name type="scientific">Puccinia striiformis f. sp. tritici</name>
    <dbReference type="NCBI Taxonomy" id="168172"/>
    <lineage>
        <taxon>Eukaryota</taxon>
        <taxon>Fungi</taxon>
        <taxon>Dikarya</taxon>
        <taxon>Basidiomycota</taxon>
        <taxon>Pucciniomycotina</taxon>
        <taxon>Pucciniomycetes</taxon>
        <taxon>Pucciniales</taxon>
        <taxon>Pucciniaceae</taxon>
        <taxon>Puccinia</taxon>
    </lineage>
</organism>
<dbReference type="Proteomes" id="UP001060170">
    <property type="component" value="Chromosome 2"/>
</dbReference>